<organism evidence="7 8">
    <name type="scientific">Kouleothrix aurantiaca</name>
    <dbReference type="NCBI Taxonomy" id="186479"/>
    <lineage>
        <taxon>Bacteria</taxon>
        <taxon>Bacillati</taxon>
        <taxon>Chloroflexota</taxon>
        <taxon>Chloroflexia</taxon>
        <taxon>Chloroflexales</taxon>
        <taxon>Roseiflexineae</taxon>
        <taxon>Roseiflexaceae</taxon>
        <taxon>Kouleothrix</taxon>
    </lineage>
</organism>
<keyword evidence="8" id="KW-1185">Reference proteome</keyword>
<feature type="transmembrane region" description="Helical" evidence="5">
    <location>
        <begin position="46"/>
        <end position="66"/>
    </location>
</feature>
<keyword evidence="5" id="KW-1003">Cell membrane</keyword>
<sequence>MKRFLILTKANMLMNMRNRTTLFWNFAFPIGLIMLYGAIWPDAISWLAAGIVVLNLMSSGMLGDATRLTDLRERGVLRRVRATPLPAAHLIASYVAARLVLLLAQSAAIIGTAALVYGAQFSWGGLVAALPLAVVGGLVFLLLGQAIASVAPSTSAAAAIGQALYFPLMFVSNLFIPLEQLPAWPGNTTRWTPAAMLVAMLRPALLPVPAAHPAAINAIGLACYGLLALVLALSAFQGWQLARLRGWRTRARAMAPRRRALGMSVNFAIPSAILALAVWQVARFTGDRFNLPYQARMLWSQLPDVAILMLVSTVPDYAQGCVKLWWAFREHRRRTPAPAAVPA</sequence>
<evidence type="ECO:0000259" key="6">
    <source>
        <dbReference type="PROSITE" id="PS51012"/>
    </source>
</evidence>
<feature type="transmembrane region" description="Helical" evidence="5">
    <location>
        <begin position="87"/>
        <end position="117"/>
    </location>
</feature>
<keyword evidence="2 5" id="KW-0812">Transmembrane</keyword>
<feature type="transmembrane region" description="Helical" evidence="5">
    <location>
        <begin position="214"/>
        <end position="239"/>
    </location>
</feature>
<evidence type="ECO:0000313" key="8">
    <source>
        <dbReference type="Proteomes" id="UP000050509"/>
    </source>
</evidence>
<dbReference type="AlphaFoldDB" id="A0A0P9F4M4"/>
<proteinExistence type="inferred from homology"/>
<feature type="transmembrane region" description="Helical" evidence="5">
    <location>
        <begin position="302"/>
        <end position="326"/>
    </location>
</feature>
<dbReference type="EMBL" id="LJCR01000911">
    <property type="protein sequence ID" value="KPV51442.1"/>
    <property type="molecule type" value="Genomic_DNA"/>
</dbReference>
<dbReference type="Pfam" id="PF01061">
    <property type="entry name" value="ABC2_membrane"/>
    <property type="match status" value="1"/>
</dbReference>
<dbReference type="GO" id="GO:0043190">
    <property type="term" value="C:ATP-binding cassette (ABC) transporter complex"/>
    <property type="evidence" value="ECO:0007669"/>
    <property type="project" value="InterPro"/>
</dbReference>
<accession>A0A0P9F4M4</accession>
<dbReference type="PANTHER" id="PTHR43027:SF2">
    <property type="entry name" value="TRANSPORT PERMEASE PROTEIN"/>
    <property type="match status" value="1"/>
</dbReference>
<dbReference type="InterPro" id="IPR000412">
    <property type="entry name" value="ABC_2_transport"/>
</dbReference>
<reference evidence="7 8" key="1">
    <citation type="submission" date="2015-09" db="EMBL/GenBank/DDBJ databases">
        <title>Draft genome sequence of Kouleothrix aurantiaca JCM 19913.</title>
        <authorList>
            <person name="Hemp J."/>
        </authorList>
    </citation>
    <scope>NUCLEOTIDE SEQUENCE [LARGE SCALE GENOMIC DNA]</scope>
    <source>
        <strain evidence="7 8">COM-B</strain>
    </source>
</reference>
<name>A0A0P9F4M4_9CHLR</name>
<feature type="transmembrane region" description="Helical" evidence="5">
    <location>
        <begin position="21"/>
        <end position="40"/>
    </location>
</feature>
<dbReference type="InterPro" id="IPR052902">
    <property type="entry name" value="ABC-2_transporter"/>
</dbReference>
<keyword evidence="3 5" id="KW-1133">Transmembrane helix</keyword>
<dbReference type="PRINTS" id="PR00164">
    <property type="entry name" value="ABC2TRNSPORT"/>
</dbReference>
<keyword evidence="5" id="KW-0813">Transport</keyword>
<evidence type="ECO:0000256" key="3">
    <source>
        <dbReference type="ARBA" id="ARBA00022989"/>
    </source>
</evidence>
<gene>
    <name evidence="7" type="ORF">SE17_21145</name>
</gene>
<dbReference type="Proteomes" id="UP000050509">
    <property type="component" value="Unassembled WGS sequence"/>
</dbReference>
<keyword evidence="4 5" id="KW-0472">Membrane</keyword>
<protein>
    <recommendedName>
        <fullName evidence="5">Transport permease protein</fullName>
    </recommendedName>
</protein>
<feature type="transmembrane region" description="Helical" evidence="5">
    <location>
        <begin position="123"/>
        <end position="144"/>
    </location>
</feature>
<dbReference type="InterPro" id="IPR047817">
    <property type="entry name" value="ABC2_TM_bact-type"/>
</dbReference>
<evidence type="ECO:0000256" key="2">
    <source>
        <dbReference type="ARBA" id="ARBA00022692"/>
    </source>
</evidence>
<evidence type="ECO:0000256" key="4">
    <source>
        <dbReference type="ARBA" id="ARBA00023136"/>
    </source>
</evidence>
<dbReference type="GO" id="GO:0140359">
    <property type="term" value="F:ABC-type transporter activity"/>
    <property type="evidence" value="ECO:0007669"/>
    <property type="project" value="InterPro"/>
</dbReference>
<feature type="domain" description="ABC transmembrane type-2" evidence="6">
    <location>
        <begin position="10"/>
        <end position="239"/>
    </location>
</feature>
<comment type="similarity">
    <text evidence="5">Belongs to the ABC-2 integral membrane protein family.</text>
</comment>
<evidence type="ECO:0000313" key="7">
    <source>
        <dbReference type="EMBL" id="KPV51442.1"/>
    </source>
</evidence>
<comment type="subcellular location">
    <subcellularLocation>
        <location evidence="5">Cell membrane</location>
        <topology evidence="5">Multi-pass membrane protein</topology>
    </subcellularLocation>
    <subcellularLocation>
        <location evidence="1">Membrane</location>
        <topology evidence="1">Multi-pass membrane protein</topology>
    </subcellularLocation>
</comment>
<evidence type="ECO:0000256" key="5">
    <source>
        <dbReference type="RuleBase" id="RU361157"/>
    </source>
</evidence>
<dbReference type="PANTHER" id="PTHR43027">
    <property type="entry name" value="DOXORUBICIN RESISTANCE ABC TRANSPORTER PERMEASE PROTEIN DRRC-RELATED"/>
    <property type="match status" value="1"/>
</dbReference>
<comment type="caution">
    <text evidence="7">The sequence shown here is derived from an EMBL/GenBank/DDBJ whole genome shotgun (WGS) entry which is preliminary data.</text>
</comment>
<feature type="transmembrane region" description="Helical" evidence="5">
    <location>
        <begin position="156"/>
        <end position="176"/>
    </location>
</feature>
<dbReference type="InterPro" id="IPR013525">
    <property type="entry name" value="ABC2_TM"/>
</dbReference>
<evidence type="ECO:0000256" key="1">
    <source>
        <dbReference type="ARBA" id="ARBA00004141"/>
    </source>
</evidence>
<dbReference type="PROSITE" id="PS51012">
    <property type="entry name" value="ABC_TM2"/>
    <property type="match status" value="1"/>
</dbReference>
<feature type="transmembrane region" description="Helical" evidence="5">
    <location>
        <begin position="260"/>
        <end position="282"/>
    </location>
</feature>